<sequence>MTQYPDWTASDIEKLFGSNKGAWDRFVRDHAPLVFAAVRRKLVPAGKGHEAEDVAQDVFLKLVRGDFKLLRGFDPERAKLSTWLTVIATTTAIDHLRRHARPTQDIDALPEGLLSVEAKEYVWINIPEGLLSPRQALVLELLYKQELEVQEAAAFLKVDPQTVRSTHHKALLKLRQHFATQDESSGG</sequence>
<comment type="caution">
    <text evidence="8">The sequence shown here is derived from an EMBL/GenBank/DDBJ whole genome shotgun (WGS) entry which is preliminary data.</text>
</comment>
<evidence type="ECO:0000256" key="5">
    <source>
        <dbReference type="ARBA" id="ARBA00023163"/>
    </source>
</evidence>
<dbReference type="InterPro" id="IPR014284">
    <property type="entry name" value="RNA_pol_sigma-70_dom"/>
</dbReference>
<dbReference type="GO" id="GO:0006352">
    <property type="term" value="P:DNA-templated transcription initiation"/>
    <property type="evidence" value="ECO:0007669"/>
    <property type="project" value="InterPro"/>
</dbReference>
<dbReference type="PANTHER" id="PTHR43133">
    <property type="entry name" value="RNA POLYMERASE ECF-TYPE SIGMA FACTO"/>
    <property type="match status" value="1"/>
</dbReference>
<keyword evidence="3" id="KW-0731">Sigma factor</keyword>
<feature type="domain" description="RNA polymerase sigma-70 region 4" evidence="7">
    <location>
        <begin position="131"/>
        <end position="176"/>
    </location>
</feature>
<evidence type="ECO:0000256" key="1">
    <source>
        <dbReference type="ARBA" id="ARBA00010641"/>
    </source>
</evidence>
<organism evidence="8 9">
    <name type="scientific">Limibacillus halophilus</name>
    <dbReference type="NCBI Taxonomy" id="1579333"/>
    <lineage>
        <taxon>Bacteria</taxon>
        <taxon>Pseudomonadati</taxon>
        <taxon>Pseudomonadota</taxon>
        <taxon>Alphaproteobacteria</taxon>
        <taxon>Rhodospirillales</taxon>
        <taxon>Rhodovibrionaceae</taxon>
        <taxon>Limibacillus</taxon>
    </lineage>
</organism>
<dbReference type="InterPro" id="IPR007630">
    <property type="entry name" value="RNA_pol_sigma70_r4"/>
</dbReference>
<dbReference type="AlphaFoldDB" id="A0A839SPU3"/>
<feature type="domain" description="RNA polymerase sigma-70 region 2" evidence="6">
    <location>
        <begin position="26"/>
        <end position="101"/>
    </location>
</feature>
<evidence type="ECO:0000259" key="7">
    <source>
        <dbReference type="Pfam" id="PF04545"/>
    </source>
</evidence>
<protein>
    <submittedName>
        <fullName evidence="8">RNA polymerase sigma-70 factor (ECF subfamily)</fullName>
    </submittedName>
</protein>
<dbReference type="SUPFAM" id="SSF88946">
    <property type="entry name" value="Sigma2 domain of RNA polymerase sigma factors"/>
    <property type="match status" value="1"/>
</dbReference>
<evidence type="ECO:0000256" key="2">
    <source>
        <dbReference type="ARBA" id="ARBA00023015"/>
    </source>
</evidence>
<dbReference type="SUPFAM" id="SSF88659">
    <property type="entry name" value="Sigma3 and sigma4 domains of RNA polymerase sigma factors"/>
    <property type="match status" value="1"/>
</dbReference>
<dbReference type="GO" id="GO:0016987">
    <property type="term" value="F:sigma factor activity"/>
    <property type="evidence" value="ECO:0007669"/>
    <property type="project" value="UniProtKB-KW"/>
</dbReference>
<reference evidence="8 9" key="1">
    <citation type="submission" date="2020-08" db="EMBL/GenBank/DDBJ databases">
        <title>Genomic Encyclopedia of Type Strains, Phase III (KMG-III): the genomes of soil and plant-associated and newly described type strains.</title>
        <authorList>
            <person name="Whitman W."/>
        </authorList>
    </citation>
    <scope>NUCLEOTIDE SEQUENCE [LARGE SCALE GENOMIC DNA]</scope>
    <source>
        <strain evidence="8 9">CECT 8803</strain>
    </source>
</reference>
<dbReference type="Gene3D" id="1.10.1740.10">
    <property type="match status" value="1"/>
</dbReference>
<dbReference type="InterPro" id="IPR039425">
    <property type="entry name" value="RNA_pol_sigma-70-like"/>
</dbReference>
<keyword evidence="4" id="KW-0238">DNA-binding</keyword>
<evidence type="ECO:0000313" key="8">
    <source>
        <dbReference type="EMBL" id="MBB3064831.1"/>
    </source>
</evidence>
<keyword evidence="5" id="KW-0804">Transcription</keyword>
<dbReference type="InterPro" id="IPR007627">
    <property type="entry name" value="RNA_pol_sigma70_r2"/>
</dbReference>
<dbReference type="RefSeq" id="WP_183415626.1">
    <property type="nucleotide sequence ID" value="NZ_JACHXA010000002.1"/>
</dbReference>
<dbReference type="Pfam" id="PF04542">
    <property type="entry name" value="Sigma70_r2"/>
    <property type="match status" value="1"/>
</dbReference>
<dbReference type="Proteomes" id="UP000581135">
    <property type="component" value="Unassembled WGS sequence"/>
</dbReference>
<gene>
    <name evidence="8" type="ORF">FHR98_001103</name>
</gene>
<keyword evidence="9" id="KW-1185">Reference proteome</keyword>
<dbReference type="GO" id="GO:0003677">
    <property type="term" value="F:DNA binding"/>
    <property type="evidence" value="ECO:0007669"/>
    <property type="project" value="UniProtKB-KW"/>
</dbReference>
<evidence type="ECO:0000256" key="4">
    <source>
        <dbReference type="ARBA" id="ARBA00023125"/>
    </source>
</evidence>
<dbReference type="EMBL" id="JACHXA010000002">
    <property type="protein sequence ID" value="MBB3064831.1"/>
    <property type="molecule type" value="Genomic_DNA"/>
</dbReference>
<proteinExistence type="inferred from homology"/>
<evidence type="ECO:0000259" key="6">
    <source>
        <dbReference type="Pfam" id="PF04542"/>
    </source>
</evidence>
<accession>A0A839SPU3</accession>
<dbReference type="InterPro" id="IPR036388">
    <property type="entry name" value="WH-like_DNA-bd_sf"/>
</dbReference>
<evidence type="ECO:0000256" key="3">
    <source>
        <dbReference type="ARBA" id="ARBA00023082"/>
    </source>
</evidence>
<dbReference type="CDD" id="cd06171">
    <property type="entry name" value="Sigma70_r4"/>
    <property type="match status" value="1"/>
</dbReference>
<evidence type="ECO:0000313" key="9">
    <source>
        <dbReference type="Proteomes" id="UP000581135"/>
    </source>
</evidence>
<comment type="similarity">
    <text evidence="1">Belongs to the sigma-70 factor family. ECF subfamily.</text>
</comment>
<dbReference type="InterPro" id="IPR013325">
    <property type="entry name" value="RNA_pol_sigma_r2"/>
</dbReference>
<dbReference type="NCBIfam" id="TIGR02937">
    <property type="entry name" value="sigma70-ECF"/>
    <property type="match status" value="1"/>
</dbReference>
<dbReference type="Pfam" id="PF04545">
    <property type="entry name" value="Sigma70_r4"/>
    <property type="match status" value="1"/>
</dbReference>
<keyword evidence="2" id="KW-0805">Transcription regulation</keyword>
<name>A0A839SPU3_9PROT</name>
<dbReference type="InterPro" id="IPR013324">
    <property type="entry name" value="RNA_pol_sigma_r3/r4-like"/>
</dbReference>
<dbReference type="PANTHER" id="PTHR43133:SF8">
    <property type="entry name" value="RNA POLYMERASE SIGMA FACTOR HI_1459-RELATED"/>
    <property type="match status" value="1"/>
</dbReference>
<dbReference type="Gene3D" id="1.10.10.10">
    <property type="entry name" value="Winged helix-like DNA-binding domain superfamily/Winged helix DNA-binding domain"/>
    <property type="match status" value="1"/>
</dbReference>